<gene>
    <name evidence="1" type="ORF">ACFSDX_13255</name>
</gene>
<dbReference type="Proteomes" id="UP001597197">
    <property type="component" value="Unassembled WGS sequence"/>
</dbReference>
<dbReference type="EMBL" id="JBHUFD010000005">
    <property type="protein sequence ID" value="MFD1873405.1"/>
    <property type="molecule type" value="Genomic_DNA"/>
</dbReference>
<comment type="caution">
    <text evidence="1">The sequence shown here is derived from an EMBL/GenBank/DDBJ whole genome shotgun (WGS) entry which is preliminary data.</text>
</comment>
<evidence type="ECO:0000313" key="1">
    <source>
        <dbReference type="EMBL" id="MFD1873405.1"/>
    </source>
</evidence>
<keyword evidence="2" id="KW-1185">Reference proteome</keyword>
<accession>A0ABW4QVJ2</accession>
<sequence length="62" mass="7260">MTKAQVVELLATFPDKFDVEDLFERMLFLQQLEDRLAESDKDQVVSFEEARQRLAQSKQRAA</sequence>
<proteinExistence type="predicted"/>
<protein>
    <submittedName>
        <fullName evidence="1">Uncharacterized protein</fullName>
    </submittedName>
</protein>
<organism evidence="1 2">
    <name type="scientific">Hymenobacter bucti</name>
    <dbReference type="NCBI Taxonomy" id="1844114"/>
    <lineage>
        <taxon>Bacteria</taxon>
        <taxon>Pseudomonadati</taxon>
        <taxon>Bacteroidota</taxon>
        <taxon>Cytophagia</taxon>
        <taxon>Cytophagales</taxon>
        <taxon>Hymenobacteraceae</taxon>
        <taxon>Hymenobacter</taxon>
    </lineage>
</organism>
<evidence type="ECO:0000313" key="2">
    <source>
        <dbReference type="Proteomes" id="UP001597197"/>
    </source>
</evidence>
<dbReference type="RefSeq" id="WP_382314271.1">
    <property type="nucleotide sequence ID" value="NZ_JBHUFD010000005.1"/>
</dbReference>
<reference evidence="2" key="1">
    <citation type="journal article" date="2019" name="Int. J. Syst. Evol. Microbiol.">
        <title>The Global Catalogue of Microorganisms (GCM) 10K type strain sequencing project: providing services to taxonomists for standard genome sequencing and annotation.</title>
        <authorList>
            <consortium name="The Broad Institute Genomics Platform"/>
            <consortium name="The Broad Institute Genome Sequencing Center for Infectious Disease"/>
            <person name="Wu L."/>
            <person name="Ma J."/>
        </authorList>
    </citation>
    <scope>NUCLEOTIDE SEQUENCE [LARGE SCALE GENOMIC DNA]</scope>
    <source>
        <strain evidence="2">CGMCC 1.15795</strain>
    </source>
</reference>
<name>A0ABW4QVJ2_9BACT</name>